<organism evidence="2 3">
    <name type="scientific">Paenibacillus stellifer</name>
    <dbReference type="NCBI Taxonomy" id="169760"/>
    <lineage>
        <taxon>Bacteria</taxon>
        <taxon>Bacillati</taxon>
        <taxon>Bacillota</taxon>
        <taxon>Bacilli</taxon>
        <taxon>Bacillales</taxon>
        <taxon>Paenibacillaceae</taxon>
        <taxon>Paenibacillus</taxon>
    </lineage>
</organism>
<dbReference type="OrthoDB" id="47603at2"/>
<evidence type="ECO:0000313" key="3">
    <source>
        <dbReference type="Proteomes" id="UP000029507"/>
    </source>
</evidence>
<sequence>MKRGDWLIIMIGLLIAGSIYGIRWVTMDHSEYRPGELAAKILVDGKLYRDVSLTKDTQYIHIRTSFGHNTLKVYNYGIQMVQSDAPKTIALDMGFKSKPYQQIICIPNRVYVEVYNPHRSSSENEIDGVIHPG</sequence>
<keyword evidence="1" id="KW-0812">Transmembrane</keyword>
<reference evidence="2 3" key="1">
    <citation type="submission" date="2014-08" db="EMBL/GenBank/DDBJ databases">
        <title>Comparative genomics of the Paenibacillus odorifer group.</title>
        <authorList>
            <person name="den Bakker H.C."/>
            <person name="Tsai Y.-C."/>
            <person name="Martin N."/>
            <person name="Korlach J."/>
            <person name="Wiedmann M."/>
        </authorList>
    </citation>
    <scope>NUCLEOTIDE SEQUENCE [LARGE SCALE GENOMIC DNA]</scope>
    <source>
        <strain evidence="2 3">DSM 14472</strain>
    </source>
</reference>
<keyword evidence="1" id="KW-1133">Transmembrane helix</keyword>
<dbReference type="KEGG" id="pste:PSTEL_13815"/>
<keyword evidence="1" id="KW-0472">Membrane</keyword>
<keyword evidence="3" id="KW-1185">Reference proteome</keyword>
<name>A0A089N5I9_9BACL</name>
<feature type="transmembrane region" description="Helical" evidence="1">
    <location>
        <begin position="6"/>
        <end position="25"/>
    </location>
</feature>
<dbReference type="STRING" id="169760.PSTEL_13815"/>
<evidence type="ECO:0000256" key="1">
    <source>
        <dbReference type="SAM" id="Phobius"/>
    </source>
</evidence>
<dbReference type="Pfam" id="PF07009">
    <property type="entry name" value="NusG_II"/>
    <property type="match status" value="1"/>
</dbReference>
<dbReference type="Gene3D" id="2.60.320.10">
    <property type="entry name" value="N-utilization substance G protein NusG, insert domain"/>
    <property type="match status" value="1"/>
</dbReference>
<accession>A0A089N5I9</accession>
<dbReference type="EMBL" id="CP009286">
    <property type="protein sequence ID" value="AIQ64004.1"/>
    <property type="molecule type" value="Genomic_DNA"/>
</dbReference>
<dbReference type="AlphaFoldDB" id="A0A089N5I9"/>
<dbReference type="HOGENOM" id="CLU_130936_2_1_9"/>
<gene>
    <name evidence="2" type="ORF">PSTEL_13815</name>
</gene>
<protein>
    <submittedName>
        <fullName evidence="2">Uncharacterized protein</fullName>
    </submittedName>
</protein>
<dbReference type="InterPro" id="IPR038690">
    <property type="entry name" value="NusG_2_sf"/>
</dbReference>
<proteinExistence type="predicted"/>
<dbReference type="Proteomes" id="UP000029507">
    <property type="component" value="Chromosome"/>
</dbReference>
<evidence type="ECO:0000313" key="2">
    <source>
        <dbReference type="EMBL" id="AIQ64004.1"/>
    </source>
</evidence>